<dbReference type="RefSeq" id="WP_179206670.1">
    <property type="nucleotide sequence ID" value="NZ_FUKO01000013.1"/>
</dbReference>
<proteinExistence type="predicted"/>
<protein>
    <submittedName>
        <fullName evidence="2">Phage T7 exclusion protein</fullName>
    </submittedName>
</protein>
<accession>A0A1R4IYD6</accession>
<dbReference type="InterPro" id="IPR011646">
    <property type="entry name" value="KAP_P-loop"/>
</dbReference>
<name>A0A1R4IYD6_9MICO</name>
<dbReference type="SUPFAM" id="SSF52540">
    <property type="entry name" value="P-loop containing nucleoside triphosphate hydrolases"/>
    <property type="match status" value="1"/>
</dbReference>
<evidence type="ECO:0000313" key="2">
    <source>
        <dbReference type="EMBL" id="SJN24891.1"/>
    </source>
</evidence>
<evidence type="ECO:0000313" key="3">
    <source>
        <dbReference type="Proteomes" id="UP000196320"/>
    </source>
</evidence>
<evidence type="ECO:0000259" key="1">
    <source>
        <dbReference type="Pfam" id="PF07693"/>
    </source>
</evidence>
<reference evidence="2 3" key="1">
    <citation type="submission" date="2017-02" db="EMBL/GenBank/DDBJ databases">
        <authorList>
            <person name="Peterson S.W."/>
        </authorList>
    </citation>
    <scope>NUCLEOTIDE SEQUENCE [LARGE SCALE GENOMIC DNA]</scope>
    <source>
        <strain evidence="2 3">B Mb 05.01</strain>
    </source>
</reference>
<dbReference type="EMBL" id="FUKO01000013">
    <property type="protein sequence ID" value="SJN24891.1"/>
    <property type="molecule type" value="Genomic_DNA"/>
</dbReference>
<feature type="domain" description="KAP NTPase" evidence="1">
    <location>
        <begin position="28"/>
        <end position="362"/>
    </location>
</feature>
<keyword evidence="3" id="KW-1185">Reference proteome</keyword>
<dbReference type="InterPro" id="IPR052754">
    <property type="entry name" value="NTPase_KAP_P-loop"/>
</dbReference>
<sequence>MGNSTEKKAKRARGVVDTPAAVDSLSIEPYVEGLSRFIADCQTPMTIAVQGDWGTGKTNMMLLAERELAPHGHFRLSDPPEDAPAVKATTPHGDPASPIYTIRFNTWQYSQFDMASRLIPSLLENIGAHLLLADPGRGKGDKRAAFLRSLVPVASTAGLSILKAGLGAVGLAPLGVIVNDVHSAYDVSRADRAVTAEDTAAVLMQVKGKFAEAVEELVTPDEADSKASPGRVVVFIDDLDRLEPRKAVELMEALKLFLDVEHCVFILAIDFAVVEQGVGAKYGAAMDRVKARSFFDKIIQVPFQMPTAAYQISGLLDELIKSTGLALKPEDTKTFLELIQLSVGSNPRSIKRLINTFMLLRDIAGIADRIKNGEGRIAEVRNSELFAVLCLQTAYPDAYLDILENGGEDSDLFKHYFLNLDSEDEAHQEAHQAEQATVEWEKKLAEVGIEATGHRFSQLAARIAGSSELRWV</sequence>
<dbReference type="Pfam" id="PF07693">
    <property type="entry name" value="KAP_NTPase"/>
    <property type="match status" value="1"/>
</dbReference>
<organism evidence="2 3">
    <name type="scientific">Microbacterium esteraromaticum</name>
    <dbReference type="NCBI Taxonomy" id="57043"/>
    <lineage>
        <taxon>Bacteria</taxon>
        <taxon>Bacillati</taxon>
        <taxon>Actinomycetota</taxon>
        <taxon>Actinomycetes</taxon>
        <taxon>Micrococcales</taxon>
        <taxon>Microbacteriaceae</taxon>
        <taxon>Microbacterium</taxon>
    </lineage>
</organism>
<dbReference type="Proteomes" id="UP000196320">
    <property type="component" value="Unassembled WGS sequence"/>
</dbReference>
<dbReference type="AlphaFoldDB" id="A0A1R4IYD6"/>
<dbReference type="PANTHER" id="PTHR22674">
    <property type="entry name" value="NTPASE, KAP FAMILY P-LOOP DOMAIN-CONTAINING 1"/>
    <property type="match status" value="1"/>
</dbReference>
<gene>
    <name evidence="2" type="ORF">FM104_04650</name>
</gene>
<dbReference type="InterPro" id="IPR027417">
    <property type="entry name" value="P-loop_NTPase"/>
</dbReference>
<dbReference type="PANTHER" id="PTHR22674:SF6">
    <property type="entry name" value="NTPASE KAP FAMILY P-LOOP DOMAIN-CONTAINING PROTEIN 1"/>
    <property type="match status" value="1"/>
</dbReference>